<reference evidence="8" key="1">
    <citation type="submission" date="2021-06" db="EMBL/GenBank/DDBJ databases">
        <authorList>
            <person name="Hodson N. C."/>
            <person name="Mongue J. A."/>
            <person name="Jaron S. K."/>
        </authorList>
    </citation>
    <scope>NUCLEOTIDE SEQUENCE</scope>
</reference>
<evidence type="ECO:0000256" key="1">
    <source>
        <dbReference type="ARBA" id="ARBA00001961"/>
    </source>
</evidence>
<dbReference type="InterPro" id="IPR045054">
    <property type="entry name" value="P4HA-like"/>
</dbReference>
<dbReference type="PROSITE" id="PS51471">
    <property type="entry name" value="FE2OG_OXY"/>
    <property type="match status" value="1"/>
</dbReference>
<evidence type="ECO:0000256" key="3">
    <source>
        <dbReference type="ARBA" id="ARBA00022896"/>
    </source>
</evidence>
<feature type="non-terminal residue" evidence="8">
    <location>
        <position position="1"/>
    </location>
</feature>
<dbReference type="GO" id="GO:0005783">
    <property type="term" value="C:endoplasmic reticulum"/>
    <property type="evidence" value="ECO:0007669"/>
    <property type="project" value="TreeGrafter"/>
</dbReference>
<dbReference type="Pfam" id="PF13640">
    <property type="entry name" value="2OG-FeII_Oxy_3"/>
    <property type="match status" value="1"/>
</dbReference>
<keyword evidence="2" id="KW-0479">Metal-binding</keyword>
<dbReference type="GO" id="GO:0004656">
    <property type="term" value="F:procollagen-proline 4-dioxygenase activity"/>
    <property type="evidence" value="ECO:0007669"/>
    <property type="project" value="TreeGrafter"/>
</dbReference>
<dbReference type="AlphaFoldDB" id="A0A8J2PZK8"/>
<feature type="domain" description="Fe2OG dioxygenase" evidence="7">
    <location>
        <begin position="9"/>
        <end position="118"/>
    </location>
</feature>
<proteinExistence type="predicted"/>
<gene>
    <name evidence="8" type="ORF">AFUS01_LOCUS43844</name>
</gene>
<evidence type="ECO:0000259" key="7">
    <source>
        <dbReference type="PROSITE" id="PS51471"/>
    </source>
</evidence>
<dbReference type="InterPro" id="IPR044862">
    <property type="entry name" value="Pro_4_hyd_alph_FE2OG_OXY"/>
</dbReference>
<comment type="cofactor">
    <cofactor evidence="1">
        <name>L-ascorbate</name>
        <dbReference type="ChEBI" id="CHEBI:38290"/>
    </cofactor>
</comment>
<dbReference type="EMBL" id="CAJVCH010570194">
    <property type="protein sequence ID" value="CAG7834327.1"/>
    <property type="molecule type" value="Genomic_DNA"/>
</dbReference>
<keyword evidence="9" id="KW-1185">Reference proteome</keyword>
<dbReference type="Proteomes" id="UP000708208">
    <property type="component" value="Unassembled WGS sequence"/>
</dbReference>
<comment type="caution">
    <text evidence="8">The sequence shown here is derived from an EMBL/GenBank/DDBJ whole genome shotgun (WGS) entry which is preliminary data.</text>
</comment>
<keyword evidence="4" id="KW-0223">Dioxygenase</keyword>
<evidence type="ECO:0000256" key="5">
    <source>
        <dbReference type="ARBA" id="ARBA00023002"/>
    </source>
</evidence>
<dbReference type="PANTHER" id="PTHR10869">
    <property type="entry name" value="PROLYL 4-HYDROXYLASE ALPHA SUBUNIT"/>
    <property type="match status" value="1"/>
</dbReference>
<dbReference type="SMART" id="SM00702">
    <property type="entry name" value="P4Hc"/>
    <property type="match status" value="1"/>
</dbReference>
<keyword evidence="6" id="KW-0408">Iron</keyword>
<dbReference type="InterPro" id="IPR006620">
    <property type="entry name" value="Pro_4_hyd_alph"/>
</dbReference>
<accession>A0A8J2PZK8</accession>
<dbReference type="OrthoDB" id="420380at2759"/>
<keyword evidence="3" id="KW-0847">Vitamin C</keyword>
<protein>
    <recommendedName>
        <fullName evidence="7">Fe2OG dioxygenase domain-containing protein</fullName>
    </recommendedName>
</protein>
<evidence type="ECO:0000256" key="6">
    <source>
        <dbReference type="ARBA" id="ARBA00023004"/>
    </source>
</evidence>
<dbReference type="GO" id="GO:0031418">
    <property type="term" value="F:L-ascorbic acid binding"/>
    <property type="evidence" value="ECO:0007669"/>
    <property type="project" value="UniProtKB-KW"/>
</dbReference>
<evidence type="ECO:0000256" key="4">
    <source>
        <dbReference type="ARBA" id="ARBA00022964"/>
    </source>
</evidence>
<evidence type="ECO:0000256" key="2">
    <source>
        <dbReference type="ARBA" id="ARBA00022723"/>
    </source>
</evidence>
<evidence type="ECO:0000313" key="8">
    <source>
        <dbReference type="EMBL" id="CAG7834327.1"/>
    </source>
</evidence>
<evidence type="ECO:0000313" key="9">
    <source>
        <dbReference type="Proteomes" id="UP000708208"/>
    </source>
</evidence>
<sequence>LRVTFKSIGSEVIQVANYATGGKYLPHVDAVHTDLGIFNPIEKMAGDRLATFMFYLSNIELGGGTAFPALGVVARPIPGSALFWFNLNPDGSVDARTVHGGCPVLYGNKWVANKWVRSNAQMFTYECPRDGSSNQHFYNKYFKLI</sequence>
<dbReference type="PANTHER" id="PTHR10869:SF244">
    <property type="entry name" value="PROLYL 4-HYDROXYLASE SUBUNIT ALPHA-2"/>
    <property type="match status" value="1"/>
</dbReference>
<dbReference type="InterPro" id="IPR005123">
    <property type="entry name" value="Oxoglu/Fe-dep_dioxygenase_dom"/>
</dbReference>
<dbReference type="GO" id="GO:0005506">
    <property type="term" value="F:iron ion binding"/>
    <property type="evidence" value="ECO:0007669"/>
    <property type="project" value="InterPro"/>
</dbReference>
<name>A0A8J2PZK8_9HEXA</name>
<organism evidence="8 9">
    <name type="scientific">Allacma fusca</name>
    <dbReference type="NCBI Taxonomy" id="39272"/>
    <lineage>
        <taxon>Eukaryota</taxon>
        <taxon>Metazoa</taxon>
        <taxon>Ecdysozoa</taxon>
        <taxon>Arthropoda</taxon>
        <taxon>Hexapoda</taxon>
        <taxon>Collembola</taxon>
        <taxon>Symphypleona</taxon>
        <taxon>Sminthuridae</taxon>
        <taxon>Allacma</taxon>
    </lineage>
</organism>
<keyword evidence="5" id="KW-0560">Oxidoreductase</keyword>